<evidence type="ECO:0000313" key="5">
    <source>
        <dbReference type="Proteomes" id="UP000001449"/>
    </source>
</evidence>
<organism evidence="4 5">
    <name type="scientific">Thalassiosira pseudonana</name>
    <name type="common">Marine diatom</name>
    <name type="synonym">Cyclotella nana</name>
    <dbReference type="NCBI Taxonomy" id="35128"/>
    <lineage>
        <taxon>Eukaryota</taxon>
        <taxon>Sar</taxon>
        <taxon>Stramenopiles</taxon>
        <taxon>Ochrophyta</taxon>
        <taxon>Bacillariophyta</taxon>
        <taxon>Coscinodiscophyceae</taxon>
        <taxon>Thalassiosirophycidae</taxon>
        <taxon>Thalassiosirales</taxon>
        <taxon>Thalassiosiraceae</taxon>
        <taxon>Thalassiosira</taxon>
    </lineage>
</organism>
<dbReference type="Pfam" id="PF03969">
    <property type="entry name" value="AFG1_ATPase"/>
    <property type="match status" value="1"/>
</dbReference>
<evidence type="ECO:0000256" key="2">
    <source>
        <dbReference type="ARBA" id="ARBA00022741"/>
    </source>
</evidence>
<dbReference type="RefSeq" id="XP_002295205.1">
    <property type="nucleotide sequence ID" value="XM_002295169.1"/>
</dbReference>
<dbReference type="KEGG" id="tps:THAPSDRAFT_38813"/>
<dbReference type="PANTHER" id="PTHR12169">
    <property type="entry name" value="ATPASE N2B"/>
    <property type="match status" value="1"/>
</dbReference>
<keyword evidence="5" id="KW-1185">Reference proteome</keyword>
<protein>
    <submittedName>
        <fullName evidence="4">Uncharacterized protein</fullName>
    </submittedName>
</protein>
<dbReference type="FunFam" id="3.40.50.300:FF:006097">
    <property type="entry name" value="Uncharacterized protein"/>
    <property type="match status" value="1"/>
</dbReference>
<keyword evidence="2" id="KW-0547">Nucleotide-binding</keyword>
<keyword evidence="3" id="KW-0067">ATP-binding</keyword>
<dbReference type="GO" id="GO:0005739">
    <property type="term" value="C:mitochondrion"/>
    <property type="evidence" value="ECO:0000318"/>
    <property type="project" value="GO_Central"/>
</dbReference>
<dbReference type="HOGENOM" id="CLU_008681_0_2_1"/>
<dbReference type="SUPFAM" id="SSF52540">
    <property type="entry name" value="P-loop containing nucleoside triphosphate hydrolases"/>
    <property type="match status" value="1"/>
</dbReference>
<dbReference type="EMBL" id="CM000654">
    <property type="protein sequence ID" value="EED87509.1"/>
    <property type="molecule type" value="Genomic_DNA"/>
</dbReference>
<evidence type="ECO:0000256" key="3">
    <source>
        <dbReference type="ARBA" id="ARBA00022840"/>
    </source>
</evidence>
<feature type="non-terminal residue" evidence="4">
    <location>
        <position position="1"/>
    </location>
</feature>
<dbReference type="GO" id="GO:0016887">
    <property type="term" value="F:ATP hydrolysis activity"/>
    <property type="evidence" value="ECO:0000318"/>
    <property type="project" value="GO_Central"/>
</dbReference>
<dbReference type="InterPro" id="IPR005654">
    <property type="entry name" value="ATPase_AFG1-like"/>
</dbReference>
<accession>B8CG44</accession>
<dbReference type="AlphaFoldDB" id="B8CG44"/>
<gene>
    <name evidence="4" type="ORF">THAPSDRAFT_38813</name>
</gene>
<dbReference type="Gene3D" id="3.40.50.300">
    <property type="entry name" value="P-loop containing nucleotide triphosphate hydrolases"/>
    <property type="match status" value="1"/>
</dbReference>
<dbReference type="STRING" id="35128.B8CG44"/>
<dbReference type="GO" id="GO:0005524">
    <property type="term" value="F:ATP binding"/>
    <property type="evidence" value="ECO:0007669"/>
    <property type="project" value="UniProtKB-KW"/>
</dbReference>
<evidence type="ECO:0000256" key="1">
    <source>
        <dbReference type="ARBA" id="ARBA00010322"/>
    </source>
</evidence>
<dbReference type="InterPro" id="IPR027417">
    <property type="entry name" value="P-loop_NTPase"/>
</dbReference>
<proteinExistence type="inferred from homology"/>
<dbReference type="GO" id="GO:0005737">
    <property type="term" value="C:cytoplasm"/>
    <property type="evidence" value="ECO:0000318"/>
    <property type="project" value="GO_Central"/>
</dbReference>
<sequence>PPKGVYLHGGVGCGKTYCMNLFYDALPSDASKQKVHFHKFMLNVHKQMHKAKMINKLQGDAILENVLQTILEEGKVICFDEFQVTDIADALILKRLFTGLLEDGAVIVATSNRPPRDLYKGGLQRDLFLPFIDLLEETSVVVSMWESDMDYRLVGVSSESHNRGPHRVYFVDGKDDDGRGKSSKDEFEELFNTLTKGSLINSVILDVQGRQVFVPKASEEYGIARFSFYDLCGKAKGAADYLAIGERFHTVFIEDVPKLRYHEVNLVRRWITLIDALYECHVKMVVHAATTPDEMFTVDLENEHCDEVFAFDRTRSRMEEMRSEAYLKKKWVGSRPR</sequence>
<reference evidence="4 5" key="1">
    <citation type="journal article" date="2004" name="Science">
        <title>The genome of the diatom Thalassiosira pseudonana: ecology, evolution, and metabolism.</title>
        <authorList>
            <person name="Armbrust E.V."/>
            <person name="Berges J.A."/>
            <person name="Bowler C."/>
            <person name="Green B.R."/>
            <person name="Martinez D."/>
            <person name="Putnam N.H."/>
            <person name="Zhou S."/>
            <person name="Allen A.E."/>
            <person name="Apt K.E."/>
            <person name="Bechner M."/>
            <person name="Brzezinski M.A."/>
            <person name="Chaal B.K."/>
            <person name="Chiovitti A."/>
            <person name="Davis A.K."/>
            <person name="Demarest M.S."/>
            <person name="Detter J.C."/>
            <person name="Glavina T."/>
            <person name="Goodstein D."/>
            <person name="Hadi M.Z."/>
            <person name="Hellsten U."/>
            <person name="Hildebrand M."/>
            <person name="Jenkins B.D."/>
            <person name="Jurka J."/>
            <person name="Kapitonov V.V."/>
            <person name="Kroger N."/>
            <person name="Lau W.W."/>
            <person name="Lane T.W."/>
            <person name="Larimer F.W."/>
            <person name="Lippmeier J.C."/>
            <person name="Lucas S."/>
            <person name="Medina M."/>
            <person name="Montsant A."/>
            <person name="Obornik M."/>
            <person name="Parker M.S."/>
            <person name="Palenik B."/>
            <person name="Pazour G.J."/>
            <person name="Richardson P.M."/>
            <person name="Rynearson T.A."/>
            <person name="Saito M.A."/>
            <person name="Schwartz D.C."/>
            <person name="Thamatrakoln K."/>
            <person name="Valentin K."/>
            <person name="Vardi A."/>
            <person name="Wilkerson F.P."/>
            <person name="Rokhsar D.S."/>
        </authorList>
    </citation>
    <scope>NUCLEOTIDE SEQUENCE [LARGE SCALE GENOMIC DNA]</scope>
    <source>
        <strain evidence="4 5">CCMP1335</strain>
    </source>
</reference>
<evidence type="ECO:0000313" key="4">
    <source>
        <dbReference type="EMBL" id="EED87509.1"/>
    </source>
</evidence>
<dbReference type="PANTHER" id="PTHR12169:SF6">
    <property type="entry name" value="AFG1-LIKE ATPASE"/>
    <property type="match status" value="1"/>
</dbReference>
<reference evidence="4 5" key="2">
    <citation type="journal article" date="2008" name="Nature">
        <title>The Phaeodactylum genome reveals the evolutionary history of diatom genomes.</title>
        <authorList>
            <person name="Bowler C."/>
            <person name="Allen A.E."/>
            <person name="Badger J.H."/>
            <person name="Grimwood J."/>
            <person name="Jabbari K."/>
            <person name="Kuo A."/>
            <person name="Maheswari U."/>
            <person name="Martens C."/>
            <person name="Maumus F."/>
            <person name="Otillar R.P."/>
            <person name="Rayko E."/>
            <person name="Salamov A."/>
            <person name="Vandepoele K."/>
            <person name="Beszteri B."/>
            <person name="Gruber A."/>
            <person name="Heijde M."/>
            <person name="Katinka M."/>
            <person name="Mock T."/>
            <person name="Valentin K."/>
            <person name="Verret F."/>
            <person name="Berges J.A."/>
            <person name="Brownlee C."/>
            <person name="Cadoret J.P."/>
            <person name="Chiovitti A."/>
            <person name="Choi C.J."/>
            <person name="Coesel S."/>
            <person name="De Martino A."/>
            <person name="Detter J.C."/>
            <person name="Durkin C."/>
            <person name="Falciatore A."/>
            <person name="Fournet J."/>
            <person name="Haruta M."/>
            <person name="Huysman M.J."/>
            <person name="Jenkins B.D."/>
            <person name="Jiroutova K."/>
            <person name="Jorgensen R.E."/>
            <person name="Joubert Y."/>
            <person name="Kaplan A."/>
            <person name="Kroger N."/>
            <person name="Kroth P.G."/>
            <person name="La Roche J."/>
            <person name="Lindquist E."/>
            <person name="Lommer M."/>
            <person name="Martin-Jezequel V."/>
            <person name="Lopez P.J."/>
            <person name="Lucas S."/>
            <person name="Mangogna M."/>
            <person name="McGinnis K."/>
            <person name="Medlin L.K."/>
            <person name="Montsant A."/>
            <person name="Oudot-Le Secq M.P."/>
            <person name="Napoli C."/>
            <person name="Obornik M."/>
            <person name="Parker M.S."/>
            <person name="Petit J.L."/>
            <person name="Porcel B.M."/>
            <person name="Poulsen N."/>
            <person name="Robison M."/>
            <person name="Rychlewski L."/>
            <person name="Rynearson T.A."/>
            <person name="Schmutz J."/>
            <person name="Shapiro H."/>
            <person name="Siaut M."/>
            <person name="Stanley M."/>
            <person name="Sussman M.R."/>
            <person name="Taylor A.R."/>
            <person name="Vardi A."/>
            <person name="von Dassow P."/>
            <person name="Vyverman W."/>
            <person name="Willis A."/>
            <person name="Wyrwicz L.S."/>
            <person name="Rokhsar D.S."/>
            <person name="Weissenbach J."/>
            <person name="Armbrust E.V."/>
            <person name="Green B.R."/>
            <person name="Van de Peer Y."/>
            <person name="Grigoriev I.V."/>
        </authorList>
    </citation>
    <scope>NUCLEOTIDE SEQUENCE [LARGE SCALE GENOMIC DNA]</scope>
    <source>
        <strain evidence="4 5">CCMP1335</strain>
    </source>
</reference>
<name>B8CG44_THAPS</name>
<dbReference type="NCBIfam" id="NF040713">
    <property type="entry name" value="ZapE"/>
    <property type="match status" value="1"/>
</dbReference>
<dbReference type="PaxDb" id="35128-Thaps38813"/>
<dbReference type="OMA" id="ARRFINM"/>
<dbReference type="InParanoid" id="B8CG44"/>
<dbReference type="GeneID" id="7448265"/>
<dbReference type="eggNOG" id="KOG2383">
    <property type="taxonomic scope" value="Eukaryota"/>
</dbReference>
<comment type="similarity">
    <text evidence="1">Belongs to the AFG1 ATPase family.</text>
</comment>
<dbReference type="Proteomes" id="UP000001449">
    <property type="component" value="Chromosome 23"/>
</dbReference>